<comment type="caution">
    <text evidence="5">The sequence shown here is derived from an EMBL/GenBank/DDBJ whole genome shotgun (WGS) entry which is preliminary data.</text>
</comment>
<accession>A0A3L6ZZU8</accession>
<dbReference type="SMART" id="SM00345">
    <property type="entry name" value="HTH_GNTR"/>
    <property type="match status" value="1"/>
</dbReference>
<dbReference type="CDD" id="cd07377">
    <property type="entry name" value="WHTH_GntR"/>
    <property type="match status" value="1"/>
</dbReference>
<dbReference type="PANTHER" id="PTHR44846">
    <property type="entry name" value="MANNOSYL-D-GLYCERATE TRANSPORT/METABOLISM SYSTEM REPRESSOR MNGR-RELATED"/>
    <property type="match status" value="1"/>
</dbReference>
<name>A0A3L6ZZU8_9HYPH</name>
<dbReference type="AlphaFoldDB" id="A0A3L6ZZU8"/>
<dbReference type="PROSITE" id="PS50949">
    <property type="entry name" value="HTH_GNTR"/>
    <property type="match status" value="1"/>
</dbReference>
<dbReference type="InterPro" id="IPR036390">
    <property type="entry name" value="WH_DNA-bd_sf"/>
</dbReference>
<keyword evidence="1" id="KW-0805">Transcription regulation</keyword>
<dbReference type="Pfam" id="PF07702">
    <property type="entry name" value="UTRA"/>
    <property type="match status" value="1"/>
</dbReference>
<dbReference type="InterPro" id="IPR050679">
    <property type="entry name" value="Bact_HTH_transcr_reg"/>
</dbReference>
<dbReference type="EMBL" id="RCTF01000023">
    <property type="protein sequence ID" value="RLP73230.1"/>
    <property type="molecule type" value="Genomic_DNA"/>
</dbReference>
<dbReference type="InterPro" id="IPR011663">
    <property type="entry name" value="UTRA"/>
</dbReference>
<protein>
    <submittedName>
        <fullName evidence="5">GntR family transcriptional regulator</fullName>
    </submittedName>
</protein>
<dbReference type="Gene3D" id="3.40.1410.10">
    <property type="entry name" value="Chorismate lyase-like"/>
    <property type="match status" value="1"/>
</dbReference>
<dbReference type="PANTHER" id="PTHR44846:SF1">
    <property type="entry name" value="MANNOSYL-D-GLYCERATE TRANSPORT_METABOLISM SYSTEM REPRESSOR MNGR-RELATED"/>
    <property type="match status" value="1"/>
</dbReference>
<dbReference type="SMART" id="SM00866">
    <property type="entry name" value="UTRA"/>
    <property type="match status" value="1"/>
</dbReference>
<proteinExistence type="predicted"/>
<dbReference type="Proteomes" id="UP000269692">
    <property type="component" value="Unassembled WGS sequence"/>
</dbReference>
<sequence length="252" mass="27142">MLFLTLKTMDVVIPKYSMIKSVIESRLEREYAVGDQLPTEDAFCKEFGVSVITIRTALSLLADEGIISRHRGRGTFYRGPRVKRTDAKPSQLLQSLLRDQPKGFAQVEFAGHAPATPHVAGILGVPVGAQVVAIDRVGFSDGEPVIFISAYLPRQVGDTVLKNIALLERHTLGEVVKEVAGIEIANVVQTIAATLADPRFAPLLGIPVGAPVLEGDRTYVDAAGRPVILSLAFYPANRTRFVVNLSGISAAD</sequence>
<gene>
    <name evidence="5" type="ORF">D9R14_20525</name>
</gene>
<reference evidence="5 6" key="1">
    <citation type="submission" date="2018-10" db="EMBL/GenBank/DDBJ databases">
        <title>Xanthobacter tagetidis genome sequencing and assembly.</title>
        <authorList>
            <person name="Maclea K.S."/>
            <person name="Goen A.E."/>
            <person name="Fatima S.A."/>
        </authorList>
    </citation>
    <scope>NUCLEOTIDE SEQUENCE [LARGE SCALE GENOMIC DNA]</scope>
    <source>
        <strain evidence="5 6">ATCC 700314</strain>
    </source>
</reference>
<dbReference type="Pfam" id="PF00392">
    <property type="entry name" value="GntR"/>
    <property type="match status" value="1"/>
</dbReference>
<evidence type="ECO:0000256" key="1">
    <source>
        <dbReference type="ARBA" id="ARBA00023015"/>
    </source>
</evidence>
<dbReference type="GO" id="GO:0003677">
    <property type="term" value="F:DNA binding"/>
    <property type="evidence" value="ECO:0007669"/>
    <property type="project" value="UniProtKB-KW"/>
</dbReference>
<evidence type="ECO:0000313" key="5">
    <source>
        <dbReference type="EMBL" id="RLP73230.1"/>
    </source>
</evidence>
<dbReference type="GO" id="GO:0045892">
    <property type="term" value="P:negative regulation of DNA-templated transcription"/>
    <property type="evidence" value="ECO:0007669"/>
    <property type="project" value="TreeGrafter"/>
</dbReference>
<dbReference type="RefSeq" id="WP_121625229.1">
    <property type="nucleotide sequence ID" value="NZ_JACIIW010000002.1"/>
</dbReference>
<evidence type="ECO:0000313" key="6">
    <source>
        <dbReference type="Proteomes" id="UP000269692"/>
    </source>
</evidence>
<dbReference type="SUPFAM" id="SSF64288">
    <property type="entry name" value="Chorismate lyase-like"/>
    <property type="match status" value="1"/>
</dbReference>
<dbReference type="InterPro" id="IPR028978">
    <property type="entry name" value="Chorismate_lyase_/UTRA_dom_sf"/>
</dbReference>
<keyword evidence="3" id="KW-0804">Transcription</keyword>
<dbReference type="InterPro" id="IPR036388">
    <property type="entry name" value="WH-like_DNA-bd_sf"/>
</dbReference>
<keyword evidence="2" id="KW-0238">DNA-binding</keyword>
<keyword evidence="6" id="KW-1185">Reference proteome</keyword>
<dbReference type="SUPFAM" id="SSF46785">
    <property type="entry name" value="Winged helix' DNA-binding domain"/>
    <property type="match status" value="1"/>
</dbReference>
<dbReference type="Gene3D" id="1.10.10.10">
    <property type="entry name" value="Winged helix-like DNA-binding domain superfamily/Winged helix DNA-binding domain"/>
    <property type="match status" value="1"/>
</dbReference>
<evidence type="ECO:0000256" key="2">
    <source>
        <dbReference type="ARBA" id="ARBA00023125"/>
    </source>
</evidence>
<evidence type="ECO:0000259" key="4">
    <source>
        <dbReference type="PROSITE" id="PS50949"/>
    </source>
</evidence>
<organism evidence="5 6">
    <name type="scientific">Xanthobacter tagetidis</name>
    <dbReference type="NCBI Taxonomy" id="60216"/>
    <lineage>
        <taxon>Bacteria</taxon>
        <taxon>Pseudomonadati</taxon>
        <taxon>Pseudomonadota</taxon>
        <taxon>Alphaproteobacteria</taxon>
        <taxon>Hyphomicrobiales</taxon>
        <taxon>Xanthobacteraceae</taxon>
        <taxon>Xanthobacter</taxon>
    </lineage>
</organism>
<dbReference type="InterPro" id="IPR000524">
    <property type="entry name" value="Tscrpt_reg_HTH_GntR"/>
</dbReference>
<feature type="domain" description="HTH gntR-type" evidence="4">
    <location>
        <begin position="13"/>
        <end position="80"/>
    </location>
</feature>
<dbReference type="GO" id="GO:0003700">
    <property type="term" value="F:DNA-binding transcription factor activity"/>
    <property type="evidence" value="ECO:0007669"/>
    <property type="project" value="InterPro"/>
</dbReference>
<dbReference type="OrthoDB" id="9794015at2"/>
<evidence type="ECO:0000256" key="3">
    <source>
        <dbReference type="ARBA" id="ARBA00023163"/>
    </source>
</evidence>